<protein>
    <recommendedName>
        <fullName evidence="5">Cytochrome c7-like domain-containing protein</fullName>
    </recommendedName>
</protein>
<reference evidence="3 4" key="1">
    <citation type="submission" date="2022-08" db="EMBL/GenBank/DDBJ databases">
        <title>Bacterial and archaeal communities from various locations to study Microbial Dark Matter (Phase II).</title>
        <authorList>
            <person name="Stepanauskas R."/>
        </authorList>
    </citation>
    <scope>NUCLEOTIDE SEQUENCE [LARGE SCALE GENOMIC DNA]</scope>
    <source>
        <strain evidence="3 4">PD1</strain>
    </source>
</reference>
<comment type="caution">
    <text evidence="3">The sequence shown here is derived from an EMBL/GenBank/DDBJ whole genome shotgun (WGS) entry which is preliminary data.</text>
</comment>
<dbReference type="EMBL" id="JANUCP010000005">
    <property type="protein sequence ID" value="MCS3920449.1"/>
    <property type="molecule type" value="Genomic_DNA"/>
</dbReference>
<keyword evidence="1 2" id="KW-0732">Signal</keyword>
<dbReference type="InterPro" id="IPR051829">
    <property type="entry name" value="Multiheme_Cytochr_ET"/>
</dbReference>
<gene>
    <name evidence="3" type="ORF">M2350_002878</name>
</gene>
<dbReference type="SUPFAM" id="SSF48695">
    <property type="entry name" value="Multiheme cytochromes"/>
    <property type="match status" value="1"/>
</dbReference>
<keyword evidence="4" id="KW-1185">Reference proteome</keyword>
<feature type="chain" id="PRO_5047332897" description="Cytochrome c7-like domain-containing protein" evidence="2">
    <location>
        <begin position="24"/>
        <end position="376"/>
    </location>
</feature>
<organism evidence="3 4">
    <name type="scientific">Candidatus Fervidibacter sacchari</name>
    <dbReference type="NCBI Taxonomy" id="1448929"/>
    <lineage>
        <taxon>Bacteria</taxon>
        <taxon>Candidatus Fervidibacterota</taxon>
        <taxon>Candidatus Fervidibacter</taxon>
    </lineage>
</organism>
<sequence>MRWLRVISAVSCAVSFGALIVLSACDGGGGPRPVVKPSISPEEAFPTSLHGTRRGKATWYSAANGGFEALTNIPITKIGCLNCHPGTKADGSPIDPATYKPDCSDCHKEPGDRVSDQICLKCHRRQASEIALGYPDVHRKAGYFRCMSCHTLKEMHGDGREYSSWLEPGATETACERCHRAPKSNPAHDIHLATVHCTACHTKTVISCYNCHFESEVEGKIKRPYGIMRDFVMLVRRQGVNKVYAATMMSLTYQGKSFVAIAPYRAHTIVKEARKCDECHNNAAVQEYKQTGKITVTKWDPAQGKLVNTKGVIPVPPDWRQALQFDFVDYTGDPKSPTTDPTKWVFLKSGADLMQMLYAEPLTPEQMQKLSTPYSP</sequence>
<dbReference type="PROSITE" id="PS51257">
    <property type="entry name" value="PROKAR_LIPOPROTEIN"/>
    <property type="match status" value="1"/>
</dbReference>
<name>A0ABT2ER69_9BACT</name>
<evidence type="ECO:0000256" key="2">
    <source>
        <dbReference type="SAM" id="SignalP"/>
    </source>
</evidence>
<evidence type="ECO:0008006" key="5">
    <source>
        <dbReference type="Google" id="ProtNLM"/>
    </source>
</evidence>
<evidence type="ECO:0000256" key="1">
    <source>
        <dbReference type="ARBA" id="ARBA00022729"/>
    </source>
</evidence>
<dbReference type="CDD" id="cd08168">
    <property type="entry name" value="Cytochrom_C3"/>
    <property type="match status" value="1"/>
</dbReference>
<feature type="signal peptide" evidence="2">
    <location>
        <begin position="1"/>
        <end position="23"/>
    </location>
</feature>
<dbReference type="Proteomes" id="UP001204798">
    <property type="component" value="Unassembled WGS sequence"/>
</dbReference>
<dbReference type="RefSeq" id="WP_259099668.1">
    <property type="nucleotide sequence ID" value="NZ_CP130454.1"/>
</dbReference>
<evidence type="ECO:0000313" key="4">
    <source>
        <dbReference type="Proteomes" id="UP001204798"/>
    </source>
</evidence>
<evidence type="ECO:0000313" key="3">
    <source>
        <dbReference type="EMBL" id="MCS3920449.1"/>
    </source>
</evidence>
<dbReference type="PANTHER" id="PTHR35038">
    <property type="entry name" value="DISSIMILATORY SULFITE REDUCTASE SIRA"/>
    <property type="match status" value="1"/>
</dbReference>
<dbReference type="InterPro" id="IPR036280">
    <property type="entry name" value="Multihaem_cyt_sf"/>
</dbReference>
<dbReference type="Gene3D" id="3.90.10.10">
    <property type="entry name" value="Cytochrome C3"/>
    <property type="match status" value="2"/>
</dbReference>
<proteinExistence type="predicted"/>
<accession>A0ABT2ER69</accession>